<accession>A0ABW2K1D8</accession>
<dbReference type="InterPro" id="IPR051448">
    <property type="entry name" value="CdaR-like_regulators"/>
</dbReference>
<dbReference type="EMBL" id="JBHTBY010000003">
    <property type="protein sequence ID" value="MFC7320162.1"/>
    <property type="molecule type" value="Genomic_DNA"/>
</dbReference>
<evidence type="ECO:0000313" key="2">
    <source>
        <dbReference type="EMBL" id="MFC7320162.1"/>
    </source>
</evidence>
<dbReference type="Gene3D" id="1.10.10.2840">
    <property type="entry name" value="PucR C-terminal helix-turn-helix domain"/>
    <property type="match status" value="1"/>
</dbReference>
<organism evidence="2 3">
    <name type="scientific">Halobacillus campisalis</name>
    <dbReference type="NCBI Taxonomy" id="435909"/>
    <lineage>
        <taxon>Bacteria</taxon>
        <taxon>Bacillati</taxon>
        <taxon>Bacillota</taxon>
        <taxon>Bacilli</taxon>
        <taxon>Bacillales</taxon>
        <taxon>Bacillaceae</taxon>
        <taxon>Halobacillus</taxon>
    </lineage>
</organism>
<evidence type="ECO:0000313" key="3">
    <source>
        <dbReference type="Proteomes" id="UP001596494"/>
    </source>
</evidence>
<dbReference type="SUPFAM" id="SSF46689">
    <property type="entry name" value="Homeodomain-like"/>
    <property type="match status" value="1"/>
</dbReference>
<keyword evidence="3" id="KW-1185">Reference proteome</keyword>
<dbReference type="RefSeq" id="WP_289216807.1">
    <property type="nucleotide sequence ID" value="NZ_JAPVRC010000008.1"/>
</dbReference>
<dbReference type="PANTHER" id="PTHR33744">
    <property type="entry name" value="CARBOHYDRATE DIACID REGULATOR"/>
    <property type="match status" value="1"/>
</dbReference>
<dbReference type="Proteomes" id="UP001596494">
    <property type="component" value="Unassembled WGS sequence"/>
</dbReference>
<name>A0ABW2K1D8_9BACI</name>
<gene>
    <name evidence="2" type="ORF">ACFQMN_04675</name>
</gene>
<reference evidence="3" key="1">
    <citation type="journal article" date="2019" name="Int. J. Syst. Evol. Microbiol.">
        <title>The Global Catalogue of Microorganisms (GCM) 10K type strain sequencing project: providing services to taxonomists for standard genome sequencing and annotation.</title>
        <authorList>
            <consortium name="The Broad Institute Genomics Platform"/>
            <consortium name="The Broad Institute Genome Sequencing Center for Infectious Disease"/>
            <person name="Wu L."/>
            <person name="Ma J."/>
        </authorList>
    </citation>
    <scope>NUCLEOTIDE SEQUENCE [LARGE SCALE GENOMIC DNA]</scope>
    <source>
        <strain evidence="3">CCUG 73951</strain>
    </source>
</reference>
<proteinExistence type="predicted"/>
<dbReference type="InterPro" id="IPR025736">
    <property type="entry name" value="PucR_C-HTH_dom"/>
</dbReference>
<feature type="domain" description="PucR C-terminal helix-turn-helix" evidence="1">
    <location>
        <begin position="238"/>
        <end position="294"/>
    </location>
</feature>
<dbReference type="InterPro" id="IPR042070">
    <property type="entry name" value="PucR_C-HTH_sf"/>
</dbReference>
<dbReference type="InterPro" id="IPR009057">
    <property type="entry name" value="Homeodomain-like_sf"/>
</dbReference>
<sequence>MSLTDQLKEDYPSLIEVKDHTHIPSHPYKFFRTSEDKIIGIAQEEMSEREARLLSAFMTPFEFPDFKLSHQERVWKEYLEGDTEELILPSNPYKIRYVFFSLADQSLDTDDFQEALQALFPEEMPLIWQNSQEGFIIEEFFKKDQEPISFEMVIDILMSDFYTKLQFYISDEIYDINQYRRAFEWANRCSVLSKKYQPAEVVHFHDVIPYLFIDAIPAEDLASLQHSILSEAEEDIELLRTIRVFLESGSNTSLAAKLLFMHRNSLQYRVDKFIDKTGVDIKQFEKAAIVYLLLIYLNP</sequence>
<dbReference type="Pfam" id="PF13556">
    <property type="entry name" value="HTH_30"/>
    <property type="match status" value="1"/>
</dbReference>
<dbReference type="PANTHER" id="PTHR33744:SF15">
    <property type="entry name" value="CARBOHYDRATE DIACID REGULATOR"/>
    <property type="match status" value="1"/>
</dbReference>
<comment type="caution">
    <text evidence="2">The sequence shown here is derived from an EMBL/GenBank/DDBJ whole genome shotgun (WGS) entry which is preliminary data.</text>
</comment>
<protein>
    <submittedName>
        <fullName evidence="2">PucR family transcriptional regulator</fullName>
    </submittedName>
</protein>
<evidence type="ECO:0000259" key="1">
    <source>
        <dbReference type="Pfam" id="PF13556"/>
    </source>
</evidence>